<keyword evidence="3" id="KW-1185">Reference proteome</keyword>
<dbReference type="GO" id="GO:0016788">
    <property type="term" value="F:hydrolase activity, acting on ester bonds"/>
    <property type="evidence" value="ECO:0007669"/>
    <property type="project" value="InterPro"/>
</dbReference>
<dbReference type="Gramene" id="TRITD7Bv1G142190.1">
    <property type="protein sequence ID" value="TRITD7Bv1G142190.1"/>
    <property type="gene ID" value="TRITD7Bv1G142190"/>
</dbReference>
<dbReference type="Gene3D" id="3.40.50.1110">
    <property type="entry name" value="SGNH hydrolase"/>
    <property type="match status" value="1"/>
</dbReference>
<name>A0A9R1A5Q3_TRITD</name>
<accession>A0A9R1A5Q3</accession>
<dbReference type="PANTHER" id="PTHR45642:SF128">
    <property type="entry name" value="OS06G0351500 PROTEIN"/>
    <property type="match status" value="1"/>
</dbReference>
<sequence length="142" mass="16204">MGAKRIGFIGIPPIGCCPSQSKLGSREYEPMRNQAVELFNSEIATEIHRLNAEKTIQGSKFIYLDIYYNLLELIQHPGFYGFKEATEGYCGSTLLNAAIFVKNQHACPNGYDYIFWDSFHPTEKAYNIVVDKLFETTVQYLM</sequence>
<reference evidence="2 3" key="1">
    <citation type="submission" date="2017-09" db="EMBL/GenBank/DDBJ databases">
        <authorList>
            <consortium name="International Durum Wheat Genome Sequencing Consortium (IDWGSC)"/>
            <person name="Milanesi L."/>
        </authorList>
    </citation>
    <scope>NUCLEOTIDE SEQUENCE [LARGE SCALE GENOMIC DNA]</scope>
    <source>
        <strain evidence="3">cv. Svevo</strain>
    </source>
</reference>
<evidence type="ECO:0000256" key="1">
    <source>
        <dbReference type="ARBA" id="ARBA00008668"/>
    </source>
</evidence>
<dbReference type="AlphaFoldDB" id="A0A9R1A5Q3"/>
<dbReference type="InterPro" id="IPR036514">
    <property type="entry name" value="SGNH_hydro_sf"/>
</dbReference>
<evidence type="ECO:0000313" key="2">
    <source>
        <dbReference type="EMBL" id="VAI89337.1"/>
    </source>
</evidence>
<dbReference type="PANTHER" id="PTHR45642">
    <property type="entry name" value="GDSL ESTERASE/LIPASE EXL3"/>
    <property type="match status" value="1"/>
</dbReference>
<dbReference type="Proteomes" id="UP000324705">
    <property type="component" value="Chromosome 7B"/>
</dbReference>
<protein>
    <recommendedName>
        <fullName evidence="4">GDSL esterase/lipase</fullName>
    </recommendedName>
</protein>
<comment type="similarity">
    <text evidence="1">Belongs to the 'GDSL' lipolytic enzyme family.</text>
</comment>
<dbReference type="EMBL" id="LT934124">
    <property type="protein sequence ID" value="VAI89337.1"/>
    <property type="molecule type" value="Genomic_DNA"/>
</dbReference>
<dbReference type="OMA" id="NTHYTES"/>
<evidence type="ECO:0008006" key="4">
    <source>
        <dbReference type="Google" id="ProtNLM"/>
    </source>
</evidence>
<gene>
    <name evidence="2" type="ORF">TRITD_7Bv1G142190</name>
</gene>
<evidence type="ECO:0000313" key="3">
    <source>
        <dbReference type="Proteomes" id="UP000324705"/>
    </source>
</evidence>
<dbReference type="InterPro" id="IPR050592">
    <property type="entry name" value="GDSL_lipolytic_enzyme"/>
</dbReference>
<dbReference type="Pfam" id="PF00657">
    <property type="entry name" value="Lipase_GDSL"/>
    <property type="match status" value="1"/>
</dbReference>
<proteinExistence type="inferred from homology"/>
<organism evidence="2 3">
    <name type="scientific">Triticum turgidum subsp. durum</name>
    <name type="common">Durum wheat</name>
    <name type="synonym">Triticum durum</name>
    <dbReference type="NCBI Taxonomy" id="4567"/>
    <lineage>
        <taxon>Eukaryota</taxon>
        <taxon>Viridiplantae</taxon>
        <taxon>Streptophyta</taxon>
        <taxon>Embryophyta</taxon>
        <taxon>Tracheophyta</taxon>
        <taxon>Spermatophyta</taxon>
        <taxon>Magnoliopsida</taxon>
        <taxon>Liliopsida</taxon>
        <taxon>Poales</taxon>
        <taxon>Poaceae</taxon>
        <taxon>BOP clade</taxon>
        <taxon>Pooideae</taxon>
        <taxon>Triticodae</taxon>
        <taxon>Triticeae</taxon>
        <taxon>Triticinae</taxon>
        <taxon>Triticum</taxon>
    </lineage>
</organism>
<dbReference type="InterPro" id="IPR001087">
    <property type="entry name" value="GDSL"/>
</dbReference>